<reference evidence="1" key="1">
    <citation type="journal article" date="2015" name="Front. Microbiol.">
        <title>Combining genomic sequencing methods to explore viral diversity and reveal potential virus-host interactions.</title>
        <authorList>
            <person name="Chow C.E."/>
            <person name="Winget D.M."/>
            <person name="White R.A.III."/>
            <person name="Hallam S.J."/>
            <person name="Suttle C.A."/>
        </authorList>
    </citation>
    <scope>NUCLEOTIDE SEQUENCE</scope>
    <source>
        <strain evidence="1">H4084976</strain>
    </source>
</reference>
<name>A0A0F7L7N3_9VIRU</name>
<organism evidence="1">
    <name type="scientific">uncultured marine virus</name>
    <dbReference type="NCBI Taxonomy" id="186617"/>
    <lineage>
        <taxon>Viruses</taxon>
        <taxon>environmental samples</taxon>
    </lineage>
</organism>
<protein>
    <submittedName>
        <fullName evidence="1">Uncharacterized protein</fullName>
    </submittedName>
</protein>
<sequence>MTNKKRGYIAVNVGGKKRTLHFSMNFWAEFTEQMGVSLQEIGSVFESGISLSGLRALIYSATLANDLENNNEVDYNIYTVGTWLDDLDAEKINEIVETMSQSKILGNSLNNEVRNTAKPKPSKRN</sequence>
<proteinExistence type="predicted"/>
<accession>A0A0F7L7N3</accession>
<reference evidence="1" key="2">
    <citation type="submission" date="2015-03" db="EMBL/GenBank/DDBJ databases">
        <authorList>
            <person name="Chow C.-E.T."/>
            <person name="Winget D.M."/>
            <person name="White R.A.III."/>
            <person name="Hallam S.J."/>
            <person name="Suttle C.A."/>
        </authorList>
    </citation>
    <scope>NUCLEOTIDE SEQUENCE</scope>
    <source>
        <strain evidence="1">H4084976</strain>
    </source>
</reference>
<evidence type="ECO:0000313" key="1">
    <source>
        <dbReference type="EMBL" id="AKH47417.1"/>
    </source>
</evidence>
<dbReference type="EMBL" id="KR029593">
    <property type="protein sequence ID" value="AKH47417.1"/>
    <property type="molecule type" value="Genomic_DNA"/>
</dbReference>